<evidence type="ECO:0000256" key="1">
    <source>
        <dbReference type="SAM" id="MobiDB-lite"/>
    </source>
</evidence>
<comment type="caution">
    <text evidence="2">The sequence shown here is derived from an EMBL/GenBank/DDBJ whole genome shotgun (WGS) entry which is preliminary data.</text>
</comment>
<organism evidence="2 3">
    <name type="scientific">Potamilus streckersoni</name>
    <dbReference type="NCBI Taxonomy" id="2493646"/>
    <lineage>
        <taxon>Eukaryota</taxon>
        <taxon>Metazoa</taxon>
        <taxon>Spiralia</taxon>
        <taxon>Lophotrochozoa</taxon>
        <taxon>Mollusca</taxon>
        <taxon>Bivalvia</taxon>
        <taxon>Autobranchia</taxon>
        <taxon>Heteroconchia</taxon>
        <taxon>Palaeoheterodonta</taxon>
        <taxon>Unionida</taxon>
        <taxon>Unionoidea</taxon>
        <taxon>Unionidae</taxon>
        <taxon>Ambleminae</taxon>
        <taxon>Lampsilini</taxon>
        <taxon>Potamilus</taxon>
    </lineage>
</organism>
<feature type="region of interest" description="Disordered" evidence="1">
    <location>
        <begin position="501"/>
        <end position="521"/>
    </location>
</feature>
<accession>A0AAE0RY52</accession>
<feature type="region of interest" description="Disordered" evidence="1">
    <location>
        <begin position="182"/>
        <end position="219"/>
    </location>
</feature>
<reference evidence="2" key="2">
    <citation type="journal article" date="2021" name="Genome Biol. Evol.">
        <title>Developing a high-quality reference genome for a parasitic bivalve with doubly uniparental inheritance (Bivalvia: Unionida).</title>
        <authorList>
            <person name="Smith C.H."/>
        </authorList>
    </citation>
    <scope>NUCLEOTIDE SEQUENCE</scope>
    <source>
        <strain evidence="2">CHS0354</strain>
        <tissue evidence="2">Mantle</tissue>
    </source>
</reference>
<reference evidence="2" key="1">
    <citation type="journal article" date="2021" name="Genome Biol. Evol.">
        <title>A High-Quality Reference Genome for a Parasitic Bivalve with Doubly Uniparental Inheritance (Bivalvia: Unionida).</title>
        <authorList>
            <person name="Smith C.H."/>
        </authorList>
    </citation>
    <scope>NUCLEOTIDE SEQUENCE</scope>
    <source>
        <strain evidence="2">CHS0354</strain>
    </source>
</reference>
<keyword evidence="3" id="KW-1185">Reference proteome</keyword>
<evidence type="ECO:0000313" key="2">
    <source>
        <dbReference type="EMBL" id="KAK3581769.1"/>
    </source>
</evidence>
<protein>
    <submittedName>
        <fullName evidence="2">Uncharacterized protein</fullName>
    </submittedName>
</protein>
<dbReference type="Gene3D" id="2.40.50.960">
    <property type="match status" value="1"/>
</dbReference>
<dbReference type="EMBL" id="JAEAOA010001056">
    <property type="protein sequence ID" value="KAK3581769.1"/>
    <property type="molecule type" value="Genomic_DNA"/>
</dbReference>
<name>A0AAE0RY52_9BIVA</name>
<evidence type="ECO:0000313" key="3">
    <source>
        <dbReference type="Proteomes" id="UP001195483"/>
    </source>
</evidence>
<feature type="compositionally biased region" description="Polar residues" evidence="1">
    <location>
        <begin position="182"/>
        <end position="210"/>
    </location>
</feature>
<reference evidence="2" key="3">
    <citation type="submission" date="2023-05" db="EMBL/GenBank/DDBJ databases">
        <authorList>
            <person name="Smith C.H."/>
        </authorList>
    </citation>
    <scope>NUCLEOTIDE SEQUENCE</scope>
    <source>
        <strain evidence="2">CHS0354</strain>
        <tissue evidence="2">Mantle</tissue>
    </source>
</reference>
<proteinExistence type="predicted"/>
<dbReference type="Proteomes" id="UP001195483">
    <property type="component" value="Unassembled WGS sequence"/>
</dbReference>
<sequence length="1276" mass="144662">MYKKQASTPQLKQWIVTYIINTDSAFSRKKEKQLCALKVIGHISGPGGDGTIIKHCTDGEVFIRTMFTAKAMRSFFTEMDDADSQLDWGSALLILEDYGVHLHEKEYVLRVDNFHLWDLQQGFRRKNTLIHCMLEHRVHQKMLEEEKFQRKNQKKVARADNSLEDSLRLTLLLEEIGQASQESSVSVGPSGVNTPKTSGLPQERIQNTTDDAPGETTGSSERRCLKALLEAPFDVQEFLISTQELEQLQNIKGSSERRYLKALLEAPFDVQEFLISTQELEQLQNIKGSSERRCLKALLEAPFDVQEFLISTQELEQLQNIKEWRDDYCPASSLCETMNSENHEIAVSLKTMAEEERKKKYQDSGIQEKEAICNSSSIQKMPDVQSITSKTTGLRVISPKLESCNNIPISSNRTAKKMTVEFESRERHKFDASSQTSSDQKIMTGSYIDCGPREHDQSEFQTLETSTWQNEIESVRLSCRDHQISPHGLHLDTTSIHLDSQLASPSAHSTQREPQCCEDNSSWSNLQENQLLPAPLDQMDKDTINTDNVTSSTGSSHIDKCKSFVPDEHSEKSRSHCTQKVYMTMRKSSRHGKDVTNETQPLVDKMSLDKNVQHKTFSNKPGYFDSSVHSDAEQRISMQEMDDEHSGVDFETQAVDCRKPFTRAAVTTEQNLQKTSRDSIPATLPFLLNIFPETQPFNPSLSPEIDISKDKMEEERLYSLTSSDLNFSKEQAFVKDHLGSHTYFDTSSHKEASSSLETKTNCATHISKLKPSVLQQMNANECMIRIRKSHERGSQSHEKDVHVISEERHENERLLTLARVGLDGGRFAEGILRTFNSRKIETNNKLDSELSSNDKQLRGDKNVDVATRECDSGNLSASVRKNVPKLKGRVSDGVHVGQMDEIHLPHALSQAVKRKLVLDIQEEKKSILVTKKLKTDRPSRGKTEFVNDILMREDKLSPPGNSYHTSKSIVKGGDSAMLEKSSKTDVDQKYVWNTGKTRSCTLKSIKSKETNNMCVEDLENRLTTGRSKRQTKYVDNVMLDLAETGMIKDDNSLQREAMQNAGETLLTKISCAGSSEDSTLRSVWQKGKSHDKVLDRTLPKEGSKNEGSSVFDHDKALDKIENWHVQYDKPQSDSLYGRMKYDSTHILKQGLEATVKPIDSMAVKPKSFFTVKPRSYVAGDGKYILKEDQTRNWIDGFMEELSVNLCQPKQTNKQNVKIKSQERTSSNLHEKDICKKDAILRELVPSEVSDIGKQLLHLHFPDHIRTAAVQYLLEET</sequence>
<gene>
    <name evidence="2" type="ORF">CHS0354_017211</name>
</gene>
<dbReference type="AlphaFoldDB" id="A0AAE0RY52"/>